<evidence type="ECO:0000313" key="10">
    <source>
        <dbReference type="Proteomes" id="UP000288024"/>
    </source>
</evidence>
<reference evidence="9 10" key="1">
    <citation type="submission" date="2019-01" db="EMBL/GenBank/DDBJ databases">
        <title>Bacillus sp. M5HDSG1-1, whole genome shotgun sequence.</title>
        <authorList>
            <person name="Tuo L."/>
        </authorList>
    </citation>
    <scope>NUCLEOTIDE SEQUENCE [LARGE SCALE GENOMIC DNA]</scope>
    <source>
        <strain evidence="9 10">M5HDSG1-1</strain>
    </source>
</reference>
<evidence type="ECO:0000256" key="3">
    <source>
        <dbReference type="ARBA" id="ARBA00005267"/>
    </source>
</evidence>
<dbReference type="GO" id="GO:0010181">
    <property type="term" value="F:FMN binding"/>
    <property type="evidence" value="ECO:0007669"/>
    <property type="project" value="InterPro"/>
</dbReference>
<evidence type="ECO:0000256" key="5">
    <source>
        <dbReference type="ARBA" id="ARBA00022630"/>
    </source>
</evidence>
<evidence type="ECO:0000256" key="7">
    <source>
        <dbReference type="ARBA" id="ARBA00022982"/>
    </source>
</evidence>
<dbReference type="EMBL" id="RZTZ01000004">
    <property type="protein sequence ID" value="RVT62668.1"/>
    <property type="molecule type" value="Genomic_DNA"/>
</dbReference>
<comment type="similarity">
    <text evidence="3">Belongs to the flavodoxin family.</text>
</comment>
<sequence length="155" mass="17527">MKVLIGFASLTSNTEDIMMILKNKLETLNCEVAVEDLDLIPLQKLSQYDLVFFGSYTWGDGDLPYELEDMYEELDEVDLTGMSFGVFGSGDRFYPAFCQAVDLLADKVKERGADVFSSLLKIEFSPDSEEEVQECEQFAVGAYEWAKEKDTSHAR</sequence>
<dbReference type="InterPro" id="IPR029039">
    <property type="entry name" value="Flavoprotein-like_sf"/>
</dbReference>
<comment type="caution">
    <text evidence="9">The sequence shown here is derived from an EMBL/GenBank/DDBJ whole genome shotgun (WGS) entry which is preliminary data.</text>
</comment>
<feature type="domain" description="Flavodoxin-like" evidence="8">
    <location>
        <begin position="3"/>
        <end position="143"/>
    </location>
</feature>
<dbReference type="InterPro" id="IPR050619">
    <property type="entry name" value="Flavodoxin"/>
</dbReference>
<dbReference type="PANTHER" id="PTHR42809">
    <property type="entry name" value="FLAVODOXIN 2"/>
    <property type="match status" value="1"/>
</dbReference>
<gene>
    <name evidence="9" type="ORF">EM808_12945</name>
</gene>
<evidence type="ECO:0000256" key="4">
    <source>
        <dbReference type="ARBA" id="ARBA00022448"/>
    </source>
</evidence>
<keyword evidence="10" id="KW-1185">Reference proteome</keyword>
<protein>
    <submittedName>
        <fullName evidence="9">Flavodoxin</fullName>
    </submittedName>
</protein>
<dbReference type="NCBIfam" id="NF005216">
    <property type="entry name" value="PRK06703.1"/>
    <property type="match status" value="1"/>
</dbReference>
<keyword evidence="6" id="KW-0288">FMN</keyword>
<dbReference type="GO" id="GO:0016651">
    <property type="term" value="F:oxidoreductase activity, acting on NAD(P)H"/>
    <property type="evidence" value="ECO:0007669"/>
    <property type="project" value="UniProtKB-ARBA"/>
</dbReference>
<evidence type="ECO:0000259" key="8">
    <source>
        <dbReference type="PROSITE" id="PS50902"/>
    </source>
</evidence>
<evidence type="ECO:0000313" key="9">
    <source>
        <dbReference type="EMBL" id="RVT62668.1"/>
    </source>
</evidence>
<dbReference type="InterPro" id="IPR008254">
    <property type="entry name" value="Flavodoxin/NO_synth"/>
</dbReference>
<accession>A0A3S2TU70</accession>
<proteinExistence type="inferred from homology"/>
<dbReference type="AlphaFoldDB" id="A0A3S2TU70"/>
<dbReference type="Pfam" id="PF00258">
    <property type="entry name" value="Flavodoxin_1"/>
    <property type="match status" value="1"/>
</dbReference>
<dbReference type="PANTHER" id="PTHR42809:SF1">
    <property type="entry name" value="FLAVODOXIN 1"/>
    <property type="match status" value="1"/>
</dbReference>
<evidence type="ECO:0000256" key="1">
    <source>
        <dbReference type="ARBA" id="ARBA00001917"/>
    </source>
</evidence>
<name>A0A3S2TU70_9BACI</name>
<keyword evidence="7" id="KW-0249">Electron transport</keyword>
<keyword evidence="4" id="KW-0813">Transport</keyword>
<evidence type="ECO:0000256" key="2">
    <source>
        <dbReference type="ARBA" id="ARBA00003297"/>
    </source>
</evidence>
<evidence type="ECO:0000256" key="6">
    <source>
        <dbReference type="ARBA" id="ARBA00022643"/>
    </source>
</evidence>
<comment type="cofactor">
    <cofactor evidence="1">
        <name>FMN</name>
        <dbReference type="ChEBI" id="CHEBI:58210"/>
    </cofactor>
</comment>
<dbReference type="RefSeq" id="WP_127738619.1">
    <property type="nucleotide sequence ID" value="NZ_RZTZ01000004.1"/>
</dbReference>
<dbReference type="Gene3D" id="3.40.50.360">
    <property type="match status" value="1"/>
</dbReference>
<dbReference type="Proteomes" id="UP000288024">
    <property type="component" value="Unassembled WGS sequence"/>
</dbReference>
<keyword evidence="5" id="KW-0285">Flavoprotein</keyword>
<comment type="function">
    <text evidence="2">Low-potential electron donor to a number of redox enzymes.</text>
</comment>
<dbReference type="SUPFAM" id="SSF52218">
    <property type="entry name" value="Flavoproteins"/>
    <property type="match status" value="1"/>
</dbReference>
<organism evidence="9 10">
    <name type="scientific">Niallia taxi</name>
    <dbReference type="NCBI Taxonomy" id="2499688"/>
    <lineage>
        <taxon>Bacteria</taxon>
        <taxon>Bacillati</taxon>
        <taxon>Bacillota</taxon>
        <taxon>Bacilli</taxon>
        <taxon>Bacillales</taxon>
        <taxon>Bacillaceae</taxon>
        <taxon>Niallia</taxon>
    </lineage>
</organism>
<dbReference type="PROSITE" id="PS50902">
    <property type="entry name" value="FLAVODOXIN_LIKE"/>
    <property type="match status" value="1"/>
</dbReference>